<sequence>MPRDLSDQENNSLRTGSTVTAITNAKPHLMKISPAGRNDRQVYGVLETFYDDNDLSYFCSNHELVGHYRMTGNRYKRSPRFILDVGSSKINLGLLILDYFNVPRIVC</sequence>
<gene>
    <name evidence="1" type="ORF">THIOM_005499</name>
</gene>
<reference evidence="1 2" key="1">
    <citation type="submission" date="2016-05" db="EMBL/GenBank/DDBJ databases">
        <title>Single-cell genome of chain-forming Candidatus Thiomargarita nelsonii and comparison to other large sulfur-oxidizing bacteria.</title>
        <authorList>
            <person name="Winkel M."/>
            <person name="Salman V."/>
            <person name="Woyke T."/>
            <person name="Schulz-Vogt H."/>
            <person name="Richter M."/>
            <person name="Flood B."/>
            <person name="Bailey J."/>
            <person name="Amann R."/>
            <person name="Mussmann M."/>
        </authorList>
    </citation>
    <scope>NUCLEOTIDE SEQUENCE [LARGE SCALE GENOMIC DNA]</scope>
    <source>
        <strain evidence="1 2">THI036</strain>
    </source>
</reference>
<proteinExistence type="predicted"/>
<keyword evidence="2" id="KW-1185">Reference proteome</keyword>
<protein>
    <submittedName>
        <fullName evidence="1">Uncharacterized protein</fullName>
    </submittedName>
</protein>
<organism evidence="1 2">
    <name type="scientific">Candidatus Thiomargarita nelsonii</name>
    <dbReference type="NCBI Taxonomy" id="1003181"/>
    <lineage>
        <taxon>Bacteria</taxon>
        <taxon>Pseudomonadati</taxon>
        <taxon>Pseudomonadota</taxon>
        <taxon>Gammaproteobacteria</taxon>
        <taxon>Thiotrichales</taxon>
        <taxon>Thiotrichaceae</taxon>
        <taxon>Thiomargarita</taxon>
    </lineage>
</organism>
<comment type="caution">
    <text evidence="1">The sequence shown here is derived from an EMBL/GenBank/DDBJ whole genome shotgun (WGS) entry which is preliminary data.</text>
</comment>
<dbReference type="AlphaFoldDB" id="A0A176RT12"/>
<dbReference type="Proteomes" id="UP000076962">
    <property type="component" value="Unassembled WGS sequence"/>
</dbReference>
<evidence type="ECO:0000313" key="2">
    <source>
        <dbReference type="Proteomes" id="UP000076962"/>
    </source>
</evidence>
<dbReference type="EMBL" id="LUTY01003039">
    <property type="protein sequence ID" value="OAD18893.1"/>
    <property type="molecule type" value="Genomic_DNA"/>
</dbReference>
<evidence type="ECO:0000313" key="1">
    <source>
        <dbReference type="EMBL" id="OAD18893.1"/>
    </source>
</evidence>
<name>A0A176RT12_9GAMM</name>
<accession>A0A176RT12</accession>